<evidence type="ECO:0000313" key="1">
    <source>
        <dbReference type="EMBL" id="QCE09579.1"/>
    </source>
</evidence>
<keyword evidence="2" id="KW-1185">Reference proteome</keyword>
<dbReference type="AlphaFoldDB" id="A0A4D6NAM5"/>
<dbReference type="Proteomes" id="UP000501690">
    <property type="component" value="Linkage Group LG10"/>
</dbReference>
<protein>
    <submittedName>
        <fullName evidence="1">Uncharacterized protein</fullName>
    </submittedName>
</protein>
<dbReference type="EMBL" id="CP039354">
    <property type="protein sequence ID" value="QCE09579.1"/>
    <property type="molecule type" value="Genomic_DNA"/>
</dbReference>
<accession>A0A4D6NAM5</accession>
<sequence>MDDKFGVKKAWKFFDLLKKAQLIQRNPVNGKSVTKTIKNPTKGKSAKVKLKSVKKKIKSVKEKSKSTIEIEDCSG</sequence>
<reference evidence="1 2" key="1">
    <citation type="submission" date="2019-04" db="EMBL/GenBank/DDBJ databases">
        <title>An improved genome assembly and genetic linkage map for asparagus bean, Vigna unguiculata ssp. sesquipedialis.</title>
        <authorList>
            <person name="Xia Q."/>
            <person name="Zhang R."/>
            <person name="Dong Y."/>
        </authorList>
    </citation>
    <scope>NUCLEOTIDE SEQUENCE [LARGE SCALE GENOMIC DNA]</scope>
    <source>
        <tissue evidence="1">Leaf</tissue>
    </source>
</reference>
<evidence type="ECO:0000313" key="2">
    <source>
        <dbReference type="Proteomes" id="UP000501690"/>
    </source>
</evidence>
<proteinExistence type="predicted"/>
<organism evidence="1 2">
    <name type="scientific">Vigna unguiculata</name>
    <name type="common">Cowpea</name>
    <dbReference type="NCBI Taxonomy" id="3917"/>
    <lineage>
        <taxon>Eukaryota</taxon>
        <taxon>Viridiplantae</taxon>
        <taxon>Streptophyta</taxon>
        <taxon>Embryophyta</taxon>
        <taxon>Tracheophyta</taxon>
        <taxon>Spermatophyta</taxon>
        <taxon>Magnoliopsida</taxon>
        <taxon>eudicotyledons</taxon>
        <taxon>Gunneridae</taxon>
        <taxon>Pentapetalae</taxon>
        <taxon>rosids</taxon>
        <taxon>fabids</taxon>
        <taxon>Fabales</taxon>
        <taxon>Fabaceae</taxon>
        <taxon>Papilionoideae</taxon>
        <taxon>50 kb inversion clade</taxon>
        <taxon>NPAAA clade</taxon>
        <taxon>indigoferoid/millettioid clade</taxon>
        <taxon>Phaseoleae</taxon>
        <taxon>Vigna</taxon>
    </lineage>
</organism>
<name>A0A4D6NAM5_VIGUN</name>
<gene>
    <name evidence="1" type="ORF">DEO72_LG10g800</name>
</gene>